<feature type="transmembrane region" description="Helical" evidence="1">
    <location>
        <begin position="12"/>
        <end position="29"/>
    </location>
</feature>
<dbReference type="RefSeq" id="WP_196929243.1">
    <property type="nucleotide sequence ID" value="NZ_CP108567.1"/>
</dbReference>
<keyword evidence="1" id="KW-0472">Membrane</keyword>
<keyword evidence="1" id="KW-0812">Transmembrane</keyword>
<organism evidence="2 3">
    <name type="scientific">Micromonospora ureilytica</name>
    <dbReference type="NCBI Taxonomy" id="709868"/>
    <lineage>
        <taxon>Bacteria</taxon>
        <taxon>Bacillati</taxon>
        <taxon>Actinomycetota</taxon>
        <taxon>Actinomycetes</taxon>
        <taxon>Micromonosporales</taxon>
        <taxon>Micromonosporaceae</taxon>
        <taxon>Micromonospora</taxon>
    </lineage>
</organism>
<evidence type="ECO:0000256" key="1">
    <source>
        <dbReference type="SAM" id="Phobius"/>
    </source>
</evidence>
<evidence type="ECO:0000313" key="3">
    <source>
        <dbReference type="Proteomes" id="UP000614915"/>
    </source>
</evidence>
<reference evidence="2 3" key="1">
    <citation type="submission" date="2020-11" db="EMBL/GenBank/DDBJ databases">
        <title>Sequencing the genomes of 1000 actinobacteria strains.</title>
        <authorList>
            <person name="Klenk H.-P."/>
        </authorList>
    </citation>
    <scope>NUCLEOTIDE SEQUENCE [LARGE SCALE GENOMIC DNA]</scope>
    <source>
        <strain evidence="2 3">DSM 101692</strain>
    </source>
</reference>
<keyword evidence="1" id="KW-1133">Transmembrane helix</keyword>
<comment type="caution">
    <text evidence="2">The sequence shown here is derived from an EMBL/GenBank/DDBJ whole genome shotgun (WGS) entry which is preliminary data.</text>
</comment>
<sequence length="246" mass="27574">MKDLRLRRNIDLYAMAFVALVFAVLSAVGDVLSTNLRWTVTLGGIGLLILRAALPARADFDAVGRILGNRSAFDADPLTDRLRDAQEVWVYAPSAVNLLSPERCEVLRHQVLGSAAGRVRIVVLDPEEEEAVTEARRQLDDSLDYPLQEFGPSLASVVQQLRRMAAWQVAGKLECGFLPYNPGFSLVAVDPKSHRGVVIVEMHAFHNTSTASRMHLRLTRVESEEWYLYWTSQFEQIWDAARKPGE</sequence>
<keyword evidence="3" id="KW-1185">Reference proteome</keyword>
<dbReference type="Proteomes" id="UP000614915">
    <property type="component" value="Unassembled WGS sequence"/>
</dbReference>
<evidence type="ECO:0000313" key="2">
    <source>
        <dbReference type="EMBL" id="MBG6069182.1"/>
    </source>
</evidence>
<gene>
    <name evidence="2" type="ORF">IW248_005469</name>
</gene>
<name>A0ABS0JQ61_9ACTN</name>
<protein>
    <submittedName>
        <fullName evidence="2">Uncharacterized protein</fullName>
    </submittedName>
</protein>
<proteinExistence type="predicted"/>
<accession>A0ABS0JQ61</accession>
<dbReference type="EMBL" id="JADOTX010000001">
    <property type="protein sequence ID" value="MBG6069182.1"/>
    <property type="molecule type" value="Genomic_DNA"/>
</dbReference>